<organism evidence="2 3">
    <name type="scientific">Oryza glaberrima</name>
    <name type="common">African rice</name>
    <dbReference type="NCBI Taxonomy" id="4538"/>
    <lineage>
        <taxon>Eukaryota</taxon>
        <taxon>Viridiplantae</taxon>
        <taxon>Streptophyta</taxon>
        <taxon>Embryophyta</taxon>
        <taxon>Tracheophyta</taxon>
        <taxon>Spermatophyta</taxon>
        <taxon>Magnoliopsida</taxon>
        <taxon>Liliopsida</taxon>
        <taxon>Poales</taxon>
        <taxon>Poaceae</taxon>
        <taxon>BOP clade</taxon>
        <taxon>Oryzoideae</taxon>
        <taxon>Oryzeae</taxon>
        <taxon>Oryzinae</taxon>
        <taxon>Oryza</taxon>
    </lineage>
</organism>
<evidence type="ECO:0000313" key="3">
    <source>
        <dbReference type="Proteomes" id="UP000007306"/>
    </source>
</evidence>
<evidence type="ECO:0000256" key="1">
    <source>
        <dbReference type="SAM" id="MobiDB-lite"/>
    </source>
</evidence>
<evidence type="ECO:0000313" key="2">
    <source>
        <dbReference type="EnsemblPlants" id="ORGLA12G0090300.1"/>
    </source>
</evidence>
<dbReference type="HOGENOM" id="CLU_094001_0_0_1"/>
<feature type="region of interest" description="Disordered" evidence="1">
    <location>
        <begin position="230"/>
        <end position="259"/>
    </location>
</feature>
<keyword evidence="3" id="KW-1185">Reference proteome</keyword>
<dbReference type="EnsemblPlants" id="ORGLA12G0090300.1">
    <property type="protein sequence ID" value="ORGLA12G0090300.1"/>
    <property type="gene ID" value="ORGLA12G0090300"/>
</dbReference>
<feature type="compositionally biased region" description="Low complexity" evidence="1">
    <location>
        <begin position="239"/>
        <end position="251"/>
    </location>
</feature>
<dbReference type="AlphaFoldDB" id="I1R5U7"/>
<dbReference type="Proteomes" id="UP000007306">
    <property type="component" value="Chromosome 12"/>
</dbReference>
<proteinExistence type="predicted"/>
<protein>
    <submittedName>
        <fullName evidence="2">Uncharacterized protein</fullName>
    </submittedName>
</protein>
<reference evidence="2" key="1">
    <citation type="submission" date="2015-06" db="UniProtKB">
        <authorList>
            <consortium name="EnsemblPlants"/>
        </authorList>
    </citation>
    <scope>IDENTIFICATION</scope>
</reference>
<dbReference type="Gramene" id="ORGLA12G0090300.1">
    <property type="protein sequence ID" value="ORGLA12G0090300.1"/>
    <property type="gene ID" value="ORGLA12G0090300"/>
</dbReference>
<reference evidence="2 3" key="2">
    <citation type="submission" date="2018-04" db="EMBL/GenBank/DDBJ databases">
        <title>OglaRS2 (Oryza glaberrima Reference Sequence Version 2).</title>
        <authorList>
            <person name="Zhang J."/>
            <person name="Kudrna D."/>
            <person name="Lee S."/>
            <person name="Talag J."/>
            <person name="Rajasekar S."/>
            <person name="Wing R.A."/>
        </authorList>
    </citation>
    <scope>NUCLEOTIDE SEQUENCE [LARGE SCALE GENOMIC DNA]</scope>
    <source>
        <strain evidence="2 3">cv. IRGC 96717</strain>
    </source>
</reference>
<name>I1R5U7_ORYGL</name>
<accession>I1R5U7</accession>
<sequence>MATIAIYESMIIYPCYGYNVLHLNQDLAYIFRQEVYGEAAVRSQVPPLIGNGCKHRQIRFTEKFFLGDTVVHKATLELEKKSGIARALQGRTSEKELLSISLVPILFGLGNYKKLIRKGKQLILHGLNEVIPRKFMDLSYIQESEAVRLIKRRLLYLGPETIEEGSLLVLKVSPHSVRERASCFDPAINKNKRQENRASVLTALAKTFPNLFLELSDDIFELSGHLASNSLQHQPPSPTMSTSTDPSSAPTANYVEFPA</sequence>